<name>A0ABR7L6G9_9PSEU</name>
<dbReference type="Gene3D" id="2.70.98.20">
    <property type="entry name" value="Copper amine oxidase, catalytic domain"/>
    <property type="match status" value="1"/>
</dbReference>
<dbReference type="RefSeq" id="WP_187220786.1">
    <property type="nucleotide sequence ID" value="NZ_JABVED010000007.1"/>
</dbReference>
<evidence type="ECO:0008006" key="3">
    <source>
        <dbReference type="Google" id="ProtNLM"/>
    </source>
</evidence>
<organism evidence="1 2">
    <name type="scientific">Actinokineospora xionganensis</name>
    <dbReference type="NCBI Taxonomy" id="2684470"/>
    <lineage>
        <taxon>Bacteria</taxon>
        <taxon>Bacillati</taxon>
        <taxon>Actinomycetota</taxon>
        <taxon>Actinomycetes</taxon>
        <taxon>Pseudonocardiales</taxon>
        <taxon>Pseudonocardiaceae</taxon>
        <taxon>Actinokineospora</taxon>
    </lineage>
</organism>
<dbReference type="InterPro" id="IPR036460">
    <property type="entry name" value="Cu_amine_oxidase_C_sf"/>
</dbReference>
<proteinExistence type="predicted"/>
<evidence type="ECO:0000313" key="1">
    <source>
        <dbReference type="EMBL" id="MBC6448288.1"/>
    </source>
</evidence>
<comment type="caution">
    <text evidence="1">The sequence shown here is derived from an EMBL/GenBank/DDBJ whole genome shotgun (WGS) entry which is preliminary data.</text>
</comment>
<reference evidence="1 2" key="1">
    <citation type="submission" date="2020-06" db="EMBL/GenBank/DDBJ databases">
        <title>Actinokineospora xiongansis sp. nov., isolated from soil of Baiyangdian.</title>
        <authorList>
            <person name="Zhang X."/>
        </authorList>
    </citation>
    <scope>NUCLEOTIDE SEQUENCE [LARGE SCALE GENOMIC DNA]</scope>
    <source>
        <strain evidence="1 2">HBU206404</strain>
    </source>
</reference>
<evidence type="ECO:0000313" key="2">
    <source>
        <dbReference type="Proteomes" id="UP000734823"/>
    </source>
</evidence>
<keyword evidence="2" id="KW-1185">Reference proteome</keyword>
<dbReference type="EMBL" id="JABVED010000007">
    <property type="protein sequence ID" value="MBC6448288.1"/>
    <property type="molecule type" value="Genomic_DNA"/>
</dbReference>
<dbReference type="Proteomes" id="UP000734823">
    <property type="component" value="Unassembled WGS sequence"/>
</dbReference>
<protein>
    <recommendedName>
        <fullName evidence="3">Copper amine oxidase catalytic domain-containing protein</fullName>
    </recommendedName>
</protein>
<dbReference type="SUPFAM" id="SSF49998">
    <property type="entry name" value="Amine oxidase catalytic domain"/>
    <property type="match status" value="1"/>
</dbReference>
<sequence>MAKEIRVEIEPAGFGQEVTDRLRDEVTRHPRMRELLDGAEYRVLNLQPLDDERGKDGEEGEERRFRATVYDYTNDRAIEAVGHLDRPDELDVADYARQPLPSSEEFDLAVRLLSEDRRWRDGMGETVVAMPHVPPVIEVEQPDGRMRRTIGVVLAPRERGGPFRVASVDIHRGEIHEREPRGGTDGQCGFTPGGQQTVTNTPGQAWVTVWQGGTRLWRMLVKRPAGSSGTNGSGIELKYVDYRDKRVLWQAHVPILNVRYDADACGPYLDWQNEESPFEANGSDPVPGFRLCTSPAKSILESESDTGNFTGVAVYVDGPEVVLLSEMQAGWYRYISSWRFHVDGTIKPRFGFSAVTFPCVCNRHHHHAYWRLDFDIRTPGDNVVAEYNDPPLAPGWDNWHDKAYEIQRARDYGRSRKWRVTDARSGAAYEIVPGPDDGVATAMPDWPFPQGDLWIARYKPSAEIDNGVPATGPPYEANIGNFVNGENIHGKDVVVWYGAHFTHDVAAHAGHVVGPDLVPVTW</sequence>
<accession>A0ABR7L6G9</accession>
<gene>
    <name evidence="1" type="ORF">GPZ80_14040</name>
</gene>